<dbReference type="RefSeq" id="WP_132708481.1">
    <property type="nucleotide sequence ID" value="NZ_JACIGF010000005.1"/>
</dbReference>
<dbReference type="InterPro" id="IPR012863">
    <property type="entry name" value="DUF1636"/>
</dbReference>
<accession>A0A4R2PGQ1</accession>
<sequence>MVTLKPAAEAAVVVCRTCKYAADNREGPDGRTGGAHLAEALRQGRDRAGDDALAIEETDCLFACSRFCTVHLRAPGKVSYVLGGFEPTPAAADAILTFFRHYLDSDGGAVPFKLWPQGVKGRFITRQPPPGAVVER</sequence>
<evidence type="ECO:0000313" key="1">
    <source>
        <dbReference type="EMBL" id="TCP34559.1"/>
    </source>
</evidence>
<dbReference type="InParanoid" id="A0A4R2PGQ1"/>
<dbReference type="EMBL" id="SLXO01000005">
    <property type="protein sequence ID" value="TCP34559.1"/>
    <property type="molecule type" value="Genomic_DNA"/>
</dbReference>
<comment type="caution">
    <text evidence="1">The sequence shown here is derived from an EMBL/GenBank/DDBJ whole genome shotgun (WGS) entry which is preliminary data.</text>
</comment>
<name>A0A4R2PGQ1_RHOSA</name>
<protein>
    <submittedName>
        <fullName evidence="1">Putative metal-binding protein</fullName>
    </submittedName>
</protein>
<organism evidence="1 2">
    <name type="scientific">Rhodothalassium salexigens DSM 2132</name>
    <dbReference type="NCBI Taxonomy" id="1188247"/>
    <lineage>
        <taxon>Bacteria</taxon>
        <taxon>Pseudomonadati</taxon>
        <taxon>Pseudomonadota</taxon>
        <taxon>Alphaproteobacteria</taxon>
        <taxon>Rhodothalassiales</taxon>
        <taxon>Rhodothalassiaceae</taxon>
        <taxon>Rhodothalassium</taxon>
    </lineage>
</organism>
<dbReference type="AlphaFoldDB" id="A0A4R2PGQ1"/>
<dbReference type="Pfam" id="PF07845">
    <property type="entry name" value="DUF1636"/>
    <property type="match status" value="1"/>
</dbReference>
<keyword evidence="2" id="KW-1185">Reference proteome</keyword>
<gene>
    <name evidence="1" type="ORF">EV659_105189</name>
</gene>
<proteinExistence type="predicted"/>
<reference evidence="1 2" key="1">
    <citation type="submission" date="2019-03" db="EMBL/GenBank/DDBJ databases">
        <title>Genomic Encyclopedia of Type Strains, Phase IV (KMG-IV): sequencing the most valuable type-strain genomes for metagenomic binning, comparative biology and taxonomic classification.</title>
        <authorList>
            <person name="Goeker M."/>
        </authorList>
    </citation>
    <scope>NUCLEOTIDE SEQUENCE [LARGE SCALE GENOMIC DNA]</scope>
    <source>
        <strain evidence="1 2">DSM 2132</strain>
    </source>
</reference>
<dbReference type="OrthoDB" id="7432804at2"/>
<evidence type="ECO:0000313" key="2">
    <source>
        <dbReference type="Proteomes" id="UP000295399"/>
    </source>
</evidence>
<dbReference type="Proteomes" id="UP000295399">
    <property type="component" value="Unassembled WGS sequence"/>
</dbReference>